<gene>
    <name evidence="1" type="ORF">C7B43_19695</name>
</gene>
<reference evidence="1 2" key="1">
    <citation type="journal article" date="2014" name="BMC Genomics">
        <title>Comparison of environmental and isolate Sulfobacillus genomes reveals diverse carbon, sulfur, nitrogen, and hydrogen metabolisms.</title>
        <authorList>
            <person name="Justice N.B."/>
            <person name="Norman A."/>
            <person name="Brown C.T."/>
            <person name="Singh A."/>
            <person name="Thomas B.C."/>
            <person name="Banfield J.F."/>
        </authorList>
    </citation>
    <scope>NUCLEOTIDE SEQUENCE [LARGE SCALE GENOMIC DNA]</scope>
    <source>
        <strain evidence="1">AMDSBA1</strain>
    </source>
</reference>
<dbReference type="AlphaFoldDB" id="A0A2T2WP32"/>
<evidence type="ECO:0000313" key="1">
    <source>
        <dbReference type="EMBL" id="PSR23997.1"/>
    </source>
</evidence>
<organism evidence="1 2">
    <name type="scientific">Sulfobacillus benefaciens</name>
    <dbReference type="NCBI Taxonomy" id="453960"/>
    <lineage>
        <taxon>Bacteria</taxon>
        <taxon>Bacillati</taxon>
        <taxon>Bacillota</taxon>
        <taxon>Clostridia</taxon>
        <taxon>Eubacteriales</taxon>
        <taxon>Clostridiales Family XVII. Incertae Sedis</taxon>
        <taxon>Sulfobacillus</taxon>
    </lineage>
</organism>
<comment type="caution">
    <text evidence="1">The sequence shown here is derived from an EMBL/GenBank/DDBJ whole genome shotgun (WGS) entry which is preliminary data.</text>
</comment>
<evidence type="ECO:0008006" key="3">
    <source>
        <dbReference type="Google" id="ProtNLM"/>
    </source>
</evidence>
<accession>A0A2T2WP32</accession>
<name>A0A2T2WP32_9FIRM</name>
<dbReference type="EMBL" id="PXYT01000088">
    <property type="protein sequence ID" value="PSR23997.1"/>
    <property type="molecule type" value="Genomic_DNA"/>
</dbReference>
<proteinExistence type="predicted"/>
<dbReference type="Proteomes" id="UP000242699">
    <property type="component" value="Unassembled WGS sequence"/>
</dbReference>
<sequence length="124" mass="14767">MNNTPLPHSDQVTINDQLAQHLETLHSDPNLGKASRQWHTTVLFYAAVHWVEEQLRQKKYPPSFDHQTRKKRLRQVWPNKKTAIRAYLQLEHFSRQARYDGWIPTDQDLQDAKNYLKHVKTDIV</sequence>
<evidence type="ECO:0000313" key="2">
    <source>
        <dbReference type="Proteomes" id="UP000242699"/>
    </source>
</evidence>
<protein>
    <recommendedName>
        <fullName evidence="3">HEPN domain-containing protein</fullName>
    </recommendedName>
</protein>